<dbReference type="InterPro" id="IPR011008">
    <property type="entry name" value="Dimeric_a/b-barrel"/>
</dbReference>
<dbReference type="EMBL" id="JADKCH010000001">
    <property type="protein sequence ID" value="MBK8571318.1"/>
    <property type="molecule type" value="Genomic_DNA"/>
</dbReference>
<dbReference type="Gene3D" id="3.30.70.100">
    <property type="match status" value="1"/>
</dbReference>
<dbReference type="SUPFAM" id="SSF54909">
    <property type="entry name" value="Dimeric alpha+beta barrel"/>
    <property type="match status" value="1"/>
</dbReference>
<evidence type="ECO:0000313" key="2">
    <source>
        <dbReference type="EMBL" id="MBK8571318.1"/>
    </source>
</evidence>
<dbReference type="Pfam" id="PF07978">
    <property type="entry name" value="NIPSNAP"/>
    <property type="match status" value="1"/>
</dbReference>
<organism evidence="2 3">
    <name type="scientific">Candidatus Geothrix odensensis</name>
    <dbReference type="NCBI Taxonomy" id="2954440"/>
    <lineage>
        <taxon>Bacteria</taxon>
        <taxon>Pseudomonadati</taxon>
        <taxon>Acidobacteriota</taxon>
        <taxon>Holophagae</taxon>
        <taxon>Holophagales</taxon>
        <taxon>Holophagaceae</taxon>
        <taxon>Geothrix</taxon>
    </lineage>
</organism>
<evidence type="ECO:0000313" key="3">
    <source>
        <dbReference type="Proteomes" id="UP000709959"/>
    </source>
</evidence>
<proteinExistence type="predicted"/>
<dbReference type="AlphaFoldDB" id="A0A936EZE6"/>
<gene>
    <name evidence="2" type="ORF">IPN91_01490</name>
</gene>
<protein>
    <submittedName>
        <fullName evidence="2">NIPSNAP family protein</fullName>
    </submittedName>
</protein>
<evidence type="ECO:0000259" key="1">
    <source>
        <dbReference type="Pfam" id="PF07978"/>
    </source>
</evidence>
<sequence length="117" mass="13271">MNRLIEIRSYKLKSGSGARFHDLVSKQSVPLLNEWGMEVVAYGQSLHDPDSYYLIRAYNNLDHLNSSQEAFYSTDAWRKGPREAIIELIESDFNAVLWLTPEAIEAIHNSEGQGQSA</sequence>
<feature type="domain" description="NIPSNAP" evidence="1">
    <location>
        <begin position="6"/>
        <end position="96"/>
    </location>
</feature>
<comment type="caution">
    <text evidence="2">The sequence shown here is derived from an EMBL/GenBank/DDBJ whole genome shotgun (WGS) entry which is preliminary data.</text>
</comment>
<reference evidence="2 3" key="1">
    <citation type="submission" date="2020-10" db="EMBL/GenBank/DDBJ databases">
        <title>Connecting structure to function with the recovery of over 1000 high-quality activated sludge metagenome-assembled genomes encoding full-length rRNA genes using long-read sequencing.</title>
        <authorList>
            <person name="Singleton C.M."/>
            <person name="Petriglieri F."/>
            <person name="Kristensen J.M."/>
            <person name="Kirkegaard R.H."/>
            <person name="Michaelsen T.Y."/>
            <person name="Andersen M.H."/>
            <person name="Karst S.M."/>
            <person name="Dueholm M.S."/>
            <person name="Nielsen P.H."/>
            <person name="Albertsen M."/>
        </authorList>
    </citation>
    <scope>NUCLEOTIDE SEQUENCE [LARGE SCALE GENOMIC DNA]</scope>
    <source>
        <strain evidence="2">OdNE_18-Q3-R46-58_MAXAC.008</strain>
    </source>
</reference>
<accession>A0A936EZE6</accession>
<name>A0A936EZE6_9BACT</name>
<dbReference type="Proteomes" id="UP000709959">
    <property type="component" value="Unassembled WGS sequence"/>
</dbReference>
<dbReference type="InterPro" id="IPR012577">
    <property type="entry name" value="NIPSNAP"/>
</dbReference>